<protein>
    <submittedName>
        <fullName evidence="1">Uncharacterized protein</fullName>
    </submittedName>
</protein>
<dbReference type="EMBL" id="KB743295">
    <property type="protein sequence ID" value="EOA99630.1"/>
    <property type="molecule type" value="Genomic_DNA"/>
</dbReference>
<proteinExistence type="predicted"/>
<dbReference type="Proteomes" id="UP000296049">
    <property type="component" value="Unassembled WGS sequence"/>
</dbReference>
<keyword evidence="2" id="KW-1185">Reference proteome</keyword>
<accession>R0JQH6</accession>
<evidence type="ECO:0000313" key="2">
    <source>
        <dbReference type="Proteomes" id="UP000296049"/>
    </source>
</evidence>
<sequence>MKNGGGSTEATGTHIAAVVSHLPTPDSGRAGRAPLNVAGIAQILAARVWARFMQEHGIKKPSDVREHLIEHTAGAALYLLQPEELNYPDIPAAALLEKQKSKAPRTRDNPAGVVWLISGISPTPRQPLLDCTPSTAKGLGFVLMRNRKL</sequence>
<dbReference type="AlphaFoldDB" id="R0JQH6"/>
<organism evidence="1 2">
    <name type="scientific">Anas platyrhynchos</name>
    <name type="common">Mallard</name>
    <name type="synonym">Anas boschas</name>
    <dbReference type="NCBI Taxonomy" id="8839"/>
    <lineage>
        <taxon>Eukaryota</taxon>
        <taxon>Metazoa</taxon>
        <taxon>Chordata</taxon>
        <taxon>Craniata</taxon>
        <taxon>Vertebrata</taxon>
        <taxon>Euteleostomi</taxon>
        <taxon>Archelosauria</taxon>
        <taxon>Archosauria</taxon>
        <taxon>Dinosauria</taxon>
        <taxon>Saurischia</taxon>
        <taxon>Theropoda</taxon>
        <taxon>Coelurosauria</taxon>
        <taxon>Aves</taxon>
        <taxon>Neognathae</taxon>
        <taxon>Galloanserae</taxon>
        <taxon>Anseriformes</taxon>
        <taxon>Anatidae</taxon>
        <taxon>Anatinae</taxon>
        <taxon>Anas</taxon>
    </lineage>
</organism>
<reference evidence="2" key="1">
    <citation type="journal article" date="2013" name="Nat. Genet.">
        <title>The duck genome and transcriptome provide insight into an avian influenza virus reservoir species.</title>
        <authorList>
            <person name="Huang Y."/>
            <person name="Li Y."/>
            <person name="Burt D.W."/>
            <person name="Chen H."/>
            <person name="Zhang Y."/>
            <person name="Qian W."/>
            <person name="Kim H."/>
            <person name="Gan S."/>
            <person name="Zhao Y."/>
            <person name="Li J."/>
            <person name="Yi K."/>
            <person name="Feng H."/>
            <person name="Zhu P."/>
            <person name="Li B."/>
            <person name="Liu Q."/>
            <person name="Fairley S."/>
            <person name="Magor K.E."/>
            <person name="Du Z."/>
            <person name="Hu X."/>
            <person name="Goodman L."/>
            <person name="Tafer H."/>
            <person name="Vignal A."/>
            <person name="Lee T."/>
            <person name="Kim K.W."/>
            <person name="Sheng Z."/>
            <person name="An Y."/>
            <person name="Searle S."/>
            <person name="Herrero J."/>
            <person name="Groenen M.A."/>
            <person name="Crooijmans R.P."/>
            <person name="Faraut T."/>
            <person name="Cai Q."/>
            <person name="Webster R.G."/>
            <person name="Aldridge J.R."/>
            <person name="Warren W.C."/>
            <person name="Bartschat S."/>
            <person name="Kehr S."/>
            <person name="Marz M."/>
            <person name="Stadler P.F."/>
            <person name="Smith J."/>
            <person name="Kraus R.H."/>
            <person name="Zhao Y."/>
            <person name="Ren L."/>
            <person name="Fei J."/>
            <person name="Morisson M."/>
            <person name="Kaiser P."/>
            <person name="Griffin D.K."/>
            <person name="Rao M."/>
            <person name="Pitel F."/>
            <person name="Wang J."/>
            <person name="Li N."/>
        </authorList>
    </citation>
    <scope>NUCLEOTIDE SEQUENCE [LARGE SCALE GENOMIC DNA]</scope>
</reference>
<gene>
    <name evidence="1" type="ORF">Anapl_15761</name>
</gene>
<name>R0JQH6_ANAPL</name>
<evidence type="ECO:0000313" key="1">
    <source>
        <dbReference type="EMBL" id="EOA99630.1"/>
    </source>
</evidence>